<dbReference type="InterPro" id="IPR043132">
    <property type="entry name" value="BCAT-like_C"/>
</dbReference>
<comment type="similarity">
    <text evidence="2">Belongs to the class-IV pyridoxal-phosphate-dependent aminotransferase family.</text>
</comment>
<reference evidence="4 5" key="1">
    <citation type="submission" date="2015-01" db="EMBL/GenBank/DDBJ databases">
        <title>Desulfovibrio sp. JC271 draft genome sequence.</title>
        <authorList>
            <person name="Shivani Y."/>
            <person name="Subhash Y."/>
            <person name="Sasikala C."/>
            <person name="Ramana C.V."/>
        </authorList>
    </citation>
    <scope>NUCLEOTIDE SEQUENCE [LARGE SCALE GENOMIC DNA]</scope>
    <source>
        <strain evidence="4 5">JC271</strain>
    </source>
</reference>
<organism evidence="4 5">
    <name type="scientific">Halodesulfovibrio spirochaetisodalis</name>
    <dbReference type="NCBI Taxonomy" id="1560234"/>
    <lineage>
        <taxon>Bacteria</taxon>
        <taxon>Pseudomonadati</taxon>
        <taxon>Thermodesulfobacteriota</taxon>
        <taxon>Desulfovibrionia</taxon>
        <taxon>Desulfovibrionales</taxon>
        <taxon>Desulfovibrionaceae</taxon>
        <taxon>Halodesulfovibrio</taxon>
    </lineage>
</organism>
<dbReference type="SUPFAM" id="SSF56752">
    <property type="entry name" value="D-aminoacid aminotransferase-like PLP-dependent enzymes"/>
    <property type="match status" value="1"/>
</dbReference>
<dbReference type="FunFam" id="3.20.10.10:FF:000002">
    <property type="entry name" value="D-alanine aminotransferase"/>
    <property type="match status" value="1"/>
</dbReference>
<dbReference type="RefSeq" id="WP_066854546.1">
    <property type="nucleotide sequence ID" value="NZ_JXMS01000012.1"/>
</dbReference>
<name>A0A1B7XD14_9BACT</name>
<keyword evidence="3" id="KW-0663">Pyridoxal phosphate</keyword>
<evidence type="ECO:0000256" key="1">
    <source>
        <dbReference type="ARBA" id="ARBA00001933"/>
    </source>
</evidence>
<dbReference type="InterPro" id="IPR043131">
    <property type="entry name" value="BCAT-like_N"/>
</dbReference>
<keyword evidence="4" id="KW-0032">Aminotransferase</keyword>
<keyword evidence="5" id="KW-1185">Reference proteome</keyword>
<dbReference type="PANTHER" id="PTHR42743">
    <property type="entry name" value="AMINO-ACID AMINOTRANSFERASE"/>
    <property type="match status" value="1"/>
</dbReference>
<dbReference type="EMBL" id="JXMS01000012">
    <property type="protein sequence ID" value="OBQ51866.1"/>
    <property type="molecule type" value="Genomic_DNA"/>
</dbReference>
<evidence type="ECO:0000256" key="2">
    <source>
        <dbReference type="ARBA" id="ARBA00009320"/>
    </source>
</evidence>
<comment type="cofactor">
    <cofactor evidence="1">
        <name>pyridoxal 5'-phosphate</name>
        <dbReference type="ChEBI" id="CHEBI:597326"/>
    </cofactor>
</comment>
<dbReference type="OrthoDB" id="9805628at2"/>
<proteinExistence type="inferred from homology"/>
<dbReference type="GO" id="GO:0046394">
    <property type="term" value="P:carboxylic acid biosynthetic process"/>
    <property type="evidence" value="ECO:0007669"/>
    <property type="project" value="UniProtKB-ARBA"/>
</dbReference>
<dbReference type="Gene3D" id="3.20.10.10">
    <property type="entry name" value="D-amino Acid Aminotransferase, subunit A, domain 2"/>
    <property type="match status" value="1"/>
</dbReference>
<comment type="caution">
    <text evidence="4">The sequence shown here is derived from an EMBL/GenBank/DDBJ whole genome shotgun (WGS) entry which is preliminary data.</text>
</comment>
<dbReference type="STRING" id="1560234.SP90_08505"/>
<gene>
    <name evidence="4" type="ORF">SP90_08505</name>
</gene>
<dbReference type="InterPro" id="IPR050571">
    <property type="entry name" value="Class-IV_PLP-Dep_Aminotrnsfr"/>
</dbReference>
<dbReference type="PATRIC" id="fig|1560234.3.peg.524"/>
<sequence>MATVCDTEEYVSKILNSRRAGERDVLAFYEHRIGCICKNPRLMLLPMDDHLAHRGDGVFENMKWVNGKLYQLDAHIERMKRSVKGLHLSPPCTWEKLSELVVEVAKAAETENGLIRVLIGRGPGGFGIDPKECPVSSLYIVAYKFKPKPEEWYEKGATAFRSSIPAKPAHMARVKSANYIPNVLMKREADERGFDFPFSFDADDFIAEGATENVALVNQEGTLIVPEFSNALVGTTIMRAVELMKDKIKIEFGAVREDDLYRAKEVLIFGTTSDCISIVRFEGQPINDVRPGPVAKEIRQVLKQDLEANGLPI</sequence>
<dbReference type="InterPro" id="IPR001544">
    <property type="entry name" value="Aminotrans_IV"/>
</dbReference>
<keyword evidence="4" id="KW-0808">Transferase</keyword>
<protein>
    <submittedName>
        <fullName evidence="4">Aminotransferase</fullName>
    </submittedName>
</protein>
<dbReference type="AlphaFoldDB" id="A0A1B7XD14"/>
<dbReference type="Proteomes" id="UP000091979">
    <property type="component" value="Unassembled WGS sequence"/>
</dbReference>
<dbReference type="GO" id="GO:0008483">
    <property type="term" value="F:transaminase activity"/>
    <property type="evidence" value="ECO:0007669"/>
    <property type="project" value="UniProtKB-KW"/>
</dbReference>
<accession>A0A1B7XD14</accession>
<dbReference type="GO" id="GO:0008652">
    <property type="term" value="P:amino acid biosynthetic process"/>
    <property type="evidence" value="ECO:0007669"/>
    <property type="project" value="UniProtKB-ARBA"/>
</dbReference>
<dbReference type="Gene3D" id="3.30.470.10">
    <property type="match status" value="1"/>
</dbReference>
<evidence type="ECO:0000313" key="4">
    <source>
        <dbReference type="EMBL" id="OBQ51866.1"/>
    </source>
</evidence>
<evidence type="ECO:0000313" key="5">
    <source>
        <dbReference type="Proteomes" id="UP000091979"/>
    </source>
</evidence>
<dbReference type="PANTHER" id="PTHR42743:SF22">
    <property type="entry name" value="D-AMINO-ACID TRANSAMINASE, CHLOROPLASTIC"/>
    <property type="match status" value="1"/>
</dbReference>
<dbReference type="InterPro" id="IPR036038">
    <property type="entry name" value="Aminotransferase-like"/>
</dbReference>
<evidence type="ECO:0000256" key="3">
    <source>
        <dbReference type="ARBA" id="ARBA00022898"/>
    </source>
</evidence>
<dbReference type="Pfam" id="PF01063">
    <property type="entry name" value="Aminotran_4"/>
    <property type="match status" value="1"/>
</dbReference>